<protein>
    <submittedName>
        <fullName evidence="2">Heavy metal-binding domain-containing protein</fullName>
    </submittedName>
</protein>
<comment type="similarity">
    <text evidence="1">Belongs to the UPF0145 family.</text>
</comment>
<keyword evidence="3" id="KW-1185">Reference proteome</keyword>
<dbReference type="RefSeq" id="WP_230739047.1">
    <property type="nucleotide sequence ID" value="NZ_JAJNDB010000007.1"/>
</dbReference>
<name>A0ABS8PGN1_9PSEU</name>
<dbReference type="PANTHER" id="PTHR34068">
    <property type="entry name" value="UPF0145 PROTEIN YBJQ"/>
    <property type="match status" value="1"/>
</dbReference>
<sequence length="292" mass="30746">MSDQWDGRGLPPVAAERVRRAASGGPWTSMLTVPSAAGLSATEFEPVGEVMGSIVENIGWRGYGGCGAWGGGFGGPLGPMTPVPAFAPYVDALRHGYDTALHRMQLEASGIGADGVVGVTLAATPFDQGSREFTALGTAVRSRRAHDRPPRPFCTELAGQDVAKLLGAGWLPVSIAYGIAMLVRHDDMRTRNQVSWMGGNTEVTGYTQLVTAARAQARKDFAGRIRAIGAEGAIVSAMGVGMHEIEPSENHRDHIAEATVFGNALLAVDHPTTPATTSSLTFLPLRPTRETS</sequence>
<dbReference type="Gene3D" id="3.30.110.70">
    <property type="entry name" value="Hypothetical protein apc22750. Chain B"/>
    <property type="match status" value="1"/>
</dbReference>
<proteinExistence type="inferred from homology"/>
<evidence type="ECO:0000313" key="2">
    <source>
        <dbReference type="EMBL" id="MCD2197173.1"/>
    </source>
</evidence>
<reference evidence="2 3" key="1">
    <citation type="submission" date="2021-11" db="EMBL/GenBank/DDBJ databases">
        <title>Draft genome sequence of Actinomycetospora sp. SF1 isolated from the rhizosphere soil.</title>
        <authorList>
            <person name="Duangmal K."/>
            <person name="Chantavorakit T."/>
        </authorList>
    </citation>
    <scope>NUCLEOTIDE SEQUENCE [LARGE SCALE GENOMIC DNA]</scope>
    <source>
        <strain evidence="2 3">TBRC 5722</strain>
    </source>
</reference>
<dbReference type="InterPro" id="IPR035439">
    <property type="entry name" value="UPF0145_dom_sf"/>
</dbReference>
<comment type="caution">
    <text evidence="2">The sequence shown here is derived from an EMBL/GenBank/DDBJ whole genome shotgun (WGS) entry which is preliminary data.</text>
</comment>
<dbReference type="EMBL" id="JAJNDB010000007">
    <property type="protein sequence ID" value="MCD2197173.1"/>
    <property type="molecule type" value="Genomic_DNA"/>
</dbReference>
<evidence type="ECO:0000313" key="3">
    <source>
        <dbReference type="Proteomes" id="UP001199469"/>
    </source>
</evidence>
<dbReference type="SUPFAM" id="SSF117782">
    <property type="entry name" value="YbjQ-like"/>
    <property type="match status" value="1"/>
</dbReference>
<accession>A0ABS8PGN1</accession>
<gene>
    <name evidence="2" type="ORF">LQ327_27755</name>
</gene>
<dbReference type="Pfam" id="PF01906">
    <property type="entry name" value="YbjQ_1"/>
    <property type="match status" value="1"/>
</dbReference>
<dbReference type="Proteomes" id="UP001199469">
    <property type="component" value="Unassembled WGS sequence"/>
</dbReference>
<dbReference type="InterPro" id="IPR002765">
    <property type="entry name" value="UPF0145_YbjQ-like"/>
</dbReference>
<organism evidence="2 3">
    <name type="scientific">Actinomycetospora endophytica</name>
    <dbReference type="NCBI Taxonomy" id="2291215"/>
    <lineage>
        <taxon>Bacteria</taxon>
        <taxon>Bacillati</taxon>
        <taxon>Actinomycetota</taxon>
        <taxon>Actinomycetes</taxon>
        <taxon>Pseudonocardiales</taxon>
        <taxon>Pseudonocardiaceae</taxon>
        <taxon>Actinomycetospora</taxon>
    </lineage>
</organism>
<evidence type="ECO:0000256" key="1">
    <source>
        <dbReference type="ARBA" id="ARBA00010751"/>
    </source>
</evidence>